<dbReference type="AlphaFoldDB" id="A0A354LZ92"/>
<keyword evidence="3 7" id="KW-1134">Transmembrane beta strand</keyword>
<dbReference type="InterPro" id="IPR039426">
    <property type="entry name" value="TonB-dep_rcpt-like"/>
</dbReference>
<evidence type="ECO:0000256" key="8">
    <source>
        <dbReference type="SAM" id="SignalP"/>
    </source>
</evidence>
<dbReference type="InterPro" id="IPR012910">
    <property type="entry name" value="Plug_dom"/>
</dbReference>
<name>A0A354LZ92_9BACT</name>
<dbReference type="FunFam" id="2.60.40.1120:FF:000003">
    <property type="entry name" value="Outer membrane protein Omp121"/>
    <property type="match status" value="1"/>
</dbReference>
<dbReference type="Pfam" id="PF07715">
    <property type="entry name" value="Plug"/>
    <property type="match status" value="1"/>
</dbReference>
<protein>
    <submittedName>
        <fullName evidence="10">SusC/RagA family TonB-linked outer membrane protein</fullName>
    </submittedName>
</protein>
<dbReference type="Pfam" id="PF13715">
    <property type="entry name" value="CarbopepD_reg_2"/>
    <property type="match status" value="1"/>
</dbReference>
<gene>
    <name evidence="10" type="ORF">DDY73_01115</name>
</gene>
<dbReference type="NCBIfam" id="TIGR04057">
    <property type="entry name" value="SusC_RagA_signa"/>
    <property type="match status" value="1"/>
</dbReference>
<feature type="signal peptide" evidence="8">
    <location>
        <begin position="1"/>
        <end position="23"/>
    </location>
</feature>
<dbReference type="Gene3D" id="2.60.40.1120">
    <property type="entry name" value="Carboxypeptidase-like, regulatory domain"/>
    <property type="match status" value="1"/>
</dbReference>
<evidence type="ECO:0000313" key="10">
    <source>
        <dbReference type="EMBL" id="HBJ07581.1"/>
    </source>
</evidence>
<dbReference type="InterPro" id="IPR008969">
    <property type="entry name" value="CarboxyPept-like_regulatory"/>
</dbReference>
<feature type="domain" description="TonB-dependent receptor plug" evidence="9">
    <location>
        <begin position="123"/>
        <end position="246"/>
    </location>
</feature>
<feature type="chain" id="PRO_5016776583" evidence="8">
    <location>
        <begin position="24"/>
        <end position="1018"/>
    </location>
</feature>
<dbReference type="SUPFAM" id="SSF56935">
    <property type="entry name" value="Porins"/>
    <property type="match status" value="1"/>
</dbReference>
<proteinExistence type="inferred from homology"/>
<evidence type="ECO:0000259" key="9">
    <source>
        <dbReference type="Pfam" id="PF07715"/>
    </source>
</evidence>
<dbReference type="InterPro" id="IPR023997">
    <property type="entry name" value="TonB-dep_OMP_SusC/RagA_CS"/>
</dbReference>
<evidence type="ECO:0000256" key="4">
    <source>
        <dbReference type="ARBA" id="ARBA00022692"/>
    </source>
</evidence>
<dbReference type="Gene3D" id="2.170.130.10">
    <property type="entry name" value="TonB-dependent receptor, plug domain"/>
    <property type="match status" value="1"/>
</dbReference>
<dbReference type="Gene3D" id="2.40.170.20">
    <property type="entry name" value="TonB-dependent receptor, beta-barrel domain"/>
    <property type="match status" value="1"/>
</dbReference>
<dbReference type="InterPro" id="IPR036942">
    <property type="entry name" value="Beta-barrel_TonB_sf"/>
</dbReference>
<evidence type="ECO:0000256" key="3">
    <source>
        <dbReference type="ARBA" id="ARBA00022452"/>
    </source>
</evidence>
<accession>A0A354LZ92</accession>
<dbReference type="InterPro" id="IPR023996">
    <property type="entry name" value="TonB-dep_OMP_SusC/RagA"/>
</dbReference>
<dbReference type="PROSITE" id="PS52016">
    <property type="entry name" value="TONB_DEPENDENT_REC_3"/>
    <property type="match status" value="1"/>
</dbReference>
<keyword evidence="4 7" id="KW-0812">Transmembrane</keyword>
<keyword evidence="5 7" id="KW-0472">Membrane</keyword>
<keyword evidence="8" id="KW-0732">Signal</keyword>
<keyword evidence="6 7" id="KW-0998">Cell outer membrane</keyword>
<comment type="caution">
    <text evidence="10">The sequence shown here is derived from an EMBL/GenBank/DDBJ whole genome shotgun (WGS) entry which is preliminary data.</text>
</comment>
<dbReference type="Proteomes" id="UP000262954">
    <property type="component" value="Unassembled WGS sequence"/>
</dbReference>
<evidence type="ECO:0000256" key="5">
    <source>
        <dbReference type="ARBA" id="ARBA00023136"/>
    </source>
</evidence>
<comment type="similarity">
    <text evidence="7">Belongs to the TonB-dependent receptor family.</text>
</comment>
<evidence type="ECO:0000256" key="6">
    <source>
        <dbReference type="ARBA" id="ARBA00023237"/>
    </source>
</evidence>
<dbReference type="InterPro" id="IPR037066">
    <property type="entry name" value="Plug_dom_sf"/>
</dbReference>
<evidence type="ECO:0000313" key="11">
    <source>
        <dbReference type="Proteomes" id="UP000262954"/>
    </source>
</evidence>
<sequence length="1018" mass="113908">MRRFLYHLLIIILLLSVNQSVEAQEAGVRKVTGVVIDTERSPVVGASILVKETKKGTVTDMDGKFTISVPADKATLVFSFIGMESETIIVTKQTDLKVVLKNNDHQIGEVVVQGAYGTIQKRSDMVGSAFQVGSKELKYLPAGRVDDMLDGLIPGMRIEPNTDSPSVRTRNNVRIRGDGSLNASSEPMWIVDGVPVYTGTATNIIEGMNTSISPLSFLNPDDIESITVLKDASATAIYGVNASNGVILITTKKGHSGKTVLNATVQYGVSFLNESTRFKTTNGSQYLELAREAWLNGGEKNLDYFPYTDNPHDSYSTTNTNWHDLLFGNGQTLQVNVSASGGSERMSNRLSASYYQEDQIEKGNRQQRITLRSVTNVQIHPKFSSSVTLGVSYNPNNLFAVSKSYYQLLPIFSPYDMDGTTYRLYDNIIDGTTTDSFGNVVPNWKKKKLFNSLAYRDENSDKQRAVQAEGNFSLKYDIIQGLSATVQFGVNYLNNHGASYSARTNWAGMDSNGEGVGYSQREESNVLTWVNVYRVNLDRRFGKHGVNAVAGIELKNVSRDSHSASGSGFMNDFIQEVGYAEQDSRLGSSSSDITRNLSYFFSAGYNWASRYYLTVSGRRDGSSDFGKFARWANSASIGASWNIHNEPFYSWDFMDVLKLKGSYGNTNNSRSSVSAKGAYNYSDSYFYDNRLGAVMSEPPNPGLTWETTYKTNVSIRARFLERFDMELEYYRDVTENMLSKLGVSRAVGSTRIYRNAGSMRNQGVEFNMNTVNIRMKDFEWTTDFNIAHNKNKILELYNDTEVGRITNVWRKGEDKNVYYLVRWAGVDPRDGSPLWYDKNGNITRSFSYDNRVPYKTSSPTVYGGFHNTFRWKDLSLRVNMTYSIGGYLLSSFMSGSLDDGYSVLSYNQPIEALDRWQNPGDLAVNPKFVNNNPSKSSMYSTRYLYKATYFELKNIVLTYNLPKSICKKMNMSGCTLSLIGDNVAIFTPDQKKGKNSYKTLMNGFPMTTTYSVSLGVSF</sequence>
<evidence type="ECO:0000256" key="2">
    <source>
        <dbReference type="ARBA" id="ARBA00022448"/>
    </source>
</evidence>
<dbReference type="SUPFAM" id="SSF49464">
    <property type="entry name" value="Carboxypeptidase regulatory domain-like"/>
    <property type="match status" value="1"/>
</dbReference>
<comment type="subcellular location">
    <subcellularLocation>
        <location evidence="1 7">Cell outer membrane</location>
        <topology evidence="1 7">Multi-pass membrane protein</topology>
    </subcellularLocation>
</comment>
<dbReference type="EMBL" id="DNWC01000019">
    <property type="protein sequence ID" value="HBJ07581.1"/>
    <property type="molecule type" value="Genomic_DNA"/>
</dbReference>
<organism evidence="10 11">
    <name type="scientific">Coprobacter fastidiosus</name>
    <dbReference type="NCBI Taxonomy" id="1099853"/>
    <lineage>
        <taxon>Bacteria</taxon>
        <taxon>Pseudomonadati</taxon>
        <taxon>Bacteroidota</taxon>
        <taxon>Bacteroidia</taxon>
        <taxon>Bacteroidales</taxon>
        <taxon>Barnesiellaceae</taxon>
        <taxon>Coprobacter</taxon>
    </lineage>
</organism>
<keyword evidence="2 7" id="KW-0813">Transport</keyword>
<dbReference type="GO" id="GO:0009279">
    <property type="term" value="C:cell outer membrane"/>
    <property type="evidence" value="ECO:0007669"/>
    <property type="project" value="UniProtKB-SubCell"/>
</dbReference>
<evidence type="ECO:0000256" key="1">
    <source>
        <dbReference type="ARBA" id="ARBA00004571"/>
    </source>
</evidence>
<dbReference type="NCBIfam" id="TIGR04056">
    <property type="entry name" value="OMP_RagA_SusC"/>
    <property type="match status" value="1"/>
</dbReference>
<reference evidence="10 11" key="1">
    <citation type="journal article" date="2018" name="Nat. Biotechnol.">
        <title>A standardized bacterial taxonomy based on genome phylogeny substantially revises the tree of life.</title>
        <authorList>
            <person name="Parks D.H."/>
            <person name="Chuvochina M."/>
            <person name="Waite D.W."/>
            <person name="Rinke C."/>
            <person name="Skarshewski A."/>
            <person name="Chaumeil P.A."/>
            <person name="Hugenholtz P."/>
        </authorList>
    </citation>
    <scope>NUCLEOTIDE SEQUENCE [LARGE SCALE GENOMIC DNA]</scope>
    <source>
        <strain evidence="10">UBA11482</strain>
    </source>
</reference>
<evidence type="ECO:0000256" key="7">
    <source>
        <dbReference type="PROSITE-ProRule" id="PRU01360"/>
    </source>
</evidence>